<evidence type="ECO:0000313" key="2">
    <source>
        <dbReference type="Proteomes" id="UP000326939"/>
    </source>
</evidence>
<reference evidence="2" key="1">
    <citation type="journal article" date="2019" name="Gigascience">
        <title>De novo genome assembly of the endangered Acer yangbiense, a plant species with extremely small populations endemic to Yunnan Province, China.</title>
        <authorList>
            <person name="Yang J."/>
            <person name="Wariss H.M."/>
            <person name="Tao L."/>
            <person name="Zhang R."/>
            <person name="Yun Q."/>
            <person name="Hollingsworth P."/>
            <person name="Dao Z."/>
            <person name="Luo G."/>
            <person name="Guo H."/>
            <person name="Ma Y."/>
            <person name="Sun W."/>
        </authorList>
    </citation>
    <scope>NUCLEOTIDE SEQUENCE [LARGE SCALE GENOMIC DNA]</scope>
    <source>
        <strain evidence="2">cv. br00</strain>
    </source>
</reference>
<proteinExistence type="predicted"/>
<name>A0A5N5JMN8_9ROSI</name>
<keyword evidence="2" id="KW-1185">Reference proteome</keyword>
<dbReference type="Proteomes" id="UP000326939">
    <property type="component" value="Chromosome 16"/>
</dbReference>
<dbReference type="EMBL" id="VDCV01000016">
    <property type="protein sequence ID" value="KAB5520621.1"/>
    <property type="molecule type" value="Genomic_DNA"/>
</dbReference>
<comment type="caution">
    <text evidence="1">The sequence shown here is derived from an EMBL/GenBank/DDBJ whole genome shotgun (WGS) entry which is preliminary data.</text>
</comment>
<protein>
    <submittedName>
        <fullName evidence="1">Uncharacterized protein</fullName>
    </submittedName>
</protein>
<gene>
    <name evidence="1" type="ORF">DKX38_024940</name>
</gene>
<dbReference type="AlphaFoldDB" id="A0A5N5JMN8"/>
<sequence length="87" mass="9926">MHLGLTKKPRGEQTRFCLNCIEPSYSRETASATVKLWAWVAEVLIQILEKLHGLCERFDGTCLLIWNVTSEVENLLLASHNILMGHF</sequence>
<accession>A0A5N5JMN8</accession>
<organism evidence="1 2">
    <name type="scientific">Salix brachista</name>
    <dbReference type="NCBI Taxonomy" id="2182728"/>
    <lineage>
        <taxon>Eukaryota</taxon>
        <taxon>Viridiplantae</taxon>
        <taxon>Streptophyta</taxon>
        <taxon>Embryophyta</taxon>
        <taxon>Tracheophyta</taxon>
        <taxon>Spermatophyta</taxon>
        <taxon>Magnoliopsida</taxon>
        <taxon>eudicotyledons</taxon>
        <taxon>Gunneridae</taxon>
        <taxon>Pentapetalae</taxon>
        <taxon>rosids</taxon>
        <taxon>fabids</taxon>
        <taxon>Malpighiales</taxon>
        <taxon>Salicaceae</taxon>
        <taxon>Saliceae</taxon>
        <taxon>Salix</taxon>
    </lineage>
</organism>
<evidence type="ECO:0000313" key="1">
    <source>
        <dbReference type="EMBL" id="KAB5520621.1"/>
    </source>
</evidence>